<dbReference type="GO" id="GO:0003852">
    <property type="term" value="F:2-isopropylmalate synthase activity"/>
    <property type="evidence" value="ECO:0007669"/>
    <property type="project" value="UniProtKB-EC"/>
</dbReference>
<evidence type="ECO:0000256" key="5">
    <source>
        <dbReference type="ARBA" id="ARBA00022430"/>
    </source>
</evidence>
<gene>
    <name evidence="11" type="ORF">PILCRDRAFT_823270</name>
</gene>
<keyword evidence="9" id="KW-0100">Branched-chain amino acid biosynthesis</keyword>
<keyword evidence="12" id="KW-1185">Reference proteome</keyword>
<dbReference type="AlphaFoldDB" id="A0A0C3FIY3"/>
<feature type="domain" description="Pyruvate carboxyltransferase" evidence="10">
    <location>
        <begin position="33"/>
        <end position="312"/>
    </location>
</feature>
<dbReference type="PROSITE" id="PS50991">
    <property type="entry name" value="PYR_CT"/>
    <property type="match status" value="1"/>
</dbReference>
<evidence type="ECO:0000259" key="10">
    <source>
        <dbReference type="PROSITE" id="PS50991"/>
    </source>
</evidence>
<dbReference type="InterPro" id="IPR039371">
    <property type="entry name" value="LeuA_N_DRE-TIM"/>
</dbReference>
<keyword evidence="6" id="KW-0028">Amino-acid biosynthesis</keyword>
<evidence type="ECO:0000256" key="3">
    <source>
        <dbReference type="ARBA" id="ARBA00009767"/>
    </source>
</evidence>
<evidence type="ECO:0000256" key="8">
    <source>
        <dbReference type="ARBA" id="ARBA00022723"/>
    </source>
</evidence>
<evidence type="ECO:0000313" key="12">
    <source>
        <dbReference type="Proteomes" id="UP000054166"/>
    </source>
</evidence>
<dbReference type="InterPro" id="IPR000891">
    <property type="entry name" value="PYR_CT"/>
</dbReference>
<dbReference type="Gene3D" id="3.30.160.270">
    <property type="match status" value="2"/>
</dbReference>
<dbReference type="Proteomes" id="UP000054166">
    <property type="component" value="Unassembled WGS sequence"/>
</dbReference>
<dbReference type="InterPro" id="IPR013709">
    <property type="entry name" value="2-isopropylmalate_synth_dimer"/>
</dbReference>
<dbReference type="PROSITE" id="PS00816">
    <property type="entry name" value="AIPM_HOMOCIT_SYNTH_2"/>
    <property type="match status" value="1"/>
</dbReference>
<dbReference type="SMART" id="SM00917">
    <property type="entry name" value="LeuA_dimer"/>
    <property type="match status" value="2"/>
</dbReference>
<proteinExistence type="inferred from homology"/>
<dbReference type="Gene3D" id="3.20.20.70">
    <property type="entry name" value="Aldolase class I"/>
    <property type="match status" value="1"/>
</dbReference>
<evidence type="ECO:0000313" key="11">
    <source>
        <dbReference type="EMBL" id="KIM79724.1"/>
    </source>
</evidence>
<dbReference type="STRING" id="765440.A0A0C3FIY3"/>
<dbReference type="Pfam" id="PF08502">
    <property type="entry name" value="LeuA_dimer"/>
    <property type="match status" value="2"/>
</dbReference>
<keyword evidence="8" id="KW-0479">Metal-binding</keyword>
<dbReference type="InterPro" id="IPR036230">
    <property type="entry name" value="LeuA_allosteric_dom_sf"/>
</dbReference>
<reference evidence="12" key="2">
    <citation type="submission" date="2015-01" db="EMBL/GenBank/DDBJ databases">
        <title>Evolutionary Origins and Diversification of the Mycorrhizal Mutualists.</title>
        <authorList>
            <consortium name="DOE Joint Genome Institute"/>
            <consortium name="Mycorrhizal Genomics Consortium"/>
            <person name="Kohler A."/>
            <person name="Kuo A."/>
            <person name="Nagy L.G."/>
            <person name="Floudas D."/>
            <person name="Copeland A."/>
            <person name="Barry K.W."/>
            <person name="Cichocki N."/>
            <person name="Veneault-Fourrey C."/>
            <person name="LaButti K."/>
            <person name="Lindquist E.A."/>
            <person name="Lipzen A."/>
            <person name="Lundell T."/>
            <person name="Morin E."/>
            <person name="Murat C."/>
            <person name="Riley R."/>
            <person name="Ohm R."/>
            <person name="Sun H."/>
            <person name="Tunlid A."/>
            <person name="Henrissat B."/>
            <person name="Grigoriev I.V."/>
            <person name="Hibbett D.S."/>
            <person name="Martin F."/>
        </authorList>
    </citation>
    <scope>NUCLEOTIDE SEQUENCE [LARGE SCALE GENOMIC DNA]</scope>
    <source>
        <strain evidence="12">F 1598</strain>
    </source>
</reference>
<evidence type="ECO:0000256" key="1">
    <source>
        <dbReference type="ARBA" id="ARBA00000064"/>
    </source>
</evidence>
<dbReference type="GO" id="GO:0005739">
    <property type="term" value="C:mitochondrion"/>
    <property type="evidence" value="ECO:0007669"/>
    <property type="project" value="TreeGrafter"/>
</dbReference>
<dbReference type="GO" id="GO:0046872">
    <property type="term" value="F:metal ion binding"/>
    <property type="evidence" value="ECO:0007669"/>
    <property type="project" value="UniProtKB-KW"/>
</dbReference>
<keyword evidence="5" id="KW-0432">Leucine biosynthesis</keyword>
<reference evidence="11 12" key="1">
    <citation type="submission" date="2014-04" db="EMBL/GenBank/DDBJ databases">
        <authorList>
            <consortium name="DOE Joint Genome Institute"/>
            <person name="Kuo A."/>
            <person name="Tarkka M."/>
            <person name="Buscot F."/>
            <person name="Kohler A."/>
            <person name="Nagy L.G."/>
            <person name="Floudas D."/>
            <person name="Copeland A."/>
            <person name="Barry K.W."/>
            <person name="Cichocki N."/>
            <person name="Veneault-Fourrey C."/>
            <person name="LaButti K."/>
            <person name="Lindquist E.A."/>
            <person name="Lipzen A."/>
            <person name="Lundell T."/>
            <person name="Morin E."/>
            <person name="Murat C."/>
            <person name="Sun H."/>
            <person name="Tunlid A."/>
            <person name="Henrissat B."/>
            <person name="Grigoriev I.V."/>
            <person name="Hibbett D.S."/>
            <person name="Martin F."/>
            <person name="Nordberg H.P."/>
            <person name="Cantor M.N."/>
            <person name="Hua S.X."/>
        </authorList>
    </citation>
    <scope>NUCLEOTIDE SEQUENCE [LARGE SCALE GENOMIC DNA]</scope>
    <source>
        <strain evidence="11 12">F 1598</strain>
    </source>
</reference>
<dbReference type="OrthoDB" id="418791at2759"/>
<dbReference type="Pfam" id="PF22615">
    <property type="entry name" value="IPMS_D2"/>
    <property type="match status" value="1"/>
</dbReference>
<evidence type="ECO:0000256" key="4">
    <source>
        <dbReference type="ARBA" id="ARBA00012973"/>
    </source>
</evidence>
<dbReference type="InterPro" id="IPR013785">
    <property type="entry name" value="Aldolase_TIM"/>
</dbReference>
<sequence>MPMLANPSIKYQSYTPLNLPDRQWPSKICTKPSIWLSTDLRDGNQALANPMTIPQKTLFFRTLVKCGIKEIEVAYPAASDTDFSFVRGLIENGEVPDDVWLQVLTPAREDLIRRTIDSLAGAKRAILHMYNATCPCFREVVFGNTQDQTVDLAIKHTKIVRQLTEEATAKYGTIFKYEYSPETFTQTEPDFAIRVCEAVKSTWGKAGLGDERIIFNLPSTVEIGPPNHYADLIENFCRKITEREKIVVSLHTHNDRGTAVASAELGVLAGADRIEGCLFGNGERTGNVDLVNLALNLYTQGIHPGVDFSDIQNVIDIVTQCNDLPVHPRHPYAGELVFTAFSGSHQDAIKKGFESQKKKHAAAAAKGENQYWDIPYLPIDPADLGCSYEAVIRVNSQSGKGGIAYLVKEHLFLDLPRKMQVAFYQVIQAISDREAREMTVDDITTAFRNTYHFGGPKYEGRLVLRSFKIATEPSADLADVGEEAPDERRRFDGTISVDGVLRVIRGDGNGPLSALLDALRTHLDIDLAIRQYSEHVIDGQEGVEGQNLKAASYVELVPTARDVKDTRRSTESWWGVSTDTDIAASGLRAVLSAVNCAIADRELPELKLSVGFNATSGQADIADAIVNALQLELPRRMQASFFEVVQRAASNSGGQISYDALTTLFRNTYGFGVEKPSRFDMQSFKMEYTGGGNGRQLNATVSFEGHVRQITGHGNGPLSAVLAALHSQIEGTLSIREYSEHSLGQGTEVQAASYVELVYEMTGRSKTSAWGVSTDTDITASGLKAVLRAASRLDVVAKTIMNGK</sequence>
<dbReference type="SUPFAM" id="SSF89000">
    <property type="entry name" value="post-HMGL domain-like"/>
    <property type="match status" value="2"/>
</dbReference>
<dbReference type="SUPFAM" id="SSF51569">
    <property type="entry name" value="Aldolase"/>
    <property type="match status" value="1"/>
</dbReference>
<dbReference type="NCBIfam" id="NF002991">
    <property type="entry name" value="PRK03739.1"/>
    <property type="match status" value="1"/>
</dbReference>
<dbReference type="EMBL" id="KN833008">
    <property type="protein sequence ID" value="KIM79724.1"/>
    <property type="molecule type" value="Genomic_DNA"/>
</dbReference>
<dbReference type="Pfam" id="PF00682">
    <property type="entry name" value="HMGL-like"/>
    <property type="match status" value="1"/>
</dbReference>
<dbReference type="HOGENOM" id="CLU_004588_2_0_1"/>
<dbReference type="InterPro" id="IPR005668">
    <property type="entry name" value="IPM_Synthase"/>
</dbReference>
<keyword evidence="7" id="KW-0808">Transferase</keyword>
<dbReference type="PANTHER" id="PTHR46911">
    <property type="match status" value="1"/>
</dbReference>
<comment type="pathway">
    <text evidence="2">Amino-acid biosynthesis; L-leucine biosynthesis; L-leucine from 3-methyl-2-oxobutanoate: step 1/4.</text>
</comment>
<dbReference type="SUPFAM" id="SSF110921">
    <property type="entry name" value="2-isopropylmalate synthase LeuA, allosteric (dimerisation) domain"/>
    <property type="match status" value="2"/>
</dbReference>
<evidence type="ECO:0000256" key="9">
    <source>
        <dbReference type="ARBA" id="ARBA00023304"/>
    </source>
</evidence>
<dbReference type="NCBIfam" id="TIGR00970">
    <property type="entry name" value="leuA_yeast"/>
    <property type="match status" value="1"/>
</dbReference>
<evidence type="ECO:0000256" key="2">
    <source>
        <dbReference type="ARBA" id="ARBA00004689"/>
    </source>
</evidence>
<organism evidence="11 12">
    <name type="scientific">Piloderma croceum (strain F 1598)</name>
    <dbReference type="NCBI Taxonomy" id="765440"/>
    <lineage>
        <taxon>Eukaryota</taxon>
        <taxon>Fungi</taxon>
        <taxon>Dikarya</taxon>
        <taxon>Basidiomycota</taxon>
        <taxon>Agaricomycotina</taxon>
        <taxon>Agaricomycetes</taxon>
        <taxon>Agaricomycetidae</taxon>
        <taxon>Atheliales</taxon>
        <taxon>Atheliaceae</taxon>
        <taxon>Piloderma</taxon>
    </lineage>
</organism>
<dbReference type="FunCoup" id="A0A0C3FIY3">
    <property type="interactions" value="286"/>
</dbReference>
<accession>A0A0C3FIY3</accession>
<dbReference type="PANTHER" id="PTHR46911:SF1">
    <property type="entry name" value="2-ISOPROPYLMALATE SYNTHASE"/>
    <property type="match status" value="1"/>
</dbReference>
<dbReference type="InParanoid" id="A0A0C3FIY3"/>
<dbReference type="CDD" id="cd07942">
    <property type="entry name" value="DRE_TIM_LeuA"/>
    <property type="match status" value="1"/>
</dbReference>
<evidence type="ECO:0000256" key="6">
    <source>
        <dbReference type="ARBA" id="ARBA00022605"/>
    </source>
</evidence>
<comment type="similarity">
    <text evidence="3">Belongs to the alpha-IPM synthase/homocitrate synthase family. LeuA type 2 subfamily.</text>
</comment>
<dbReference type="InterPro" id="IPR002034">
    <property type="entry name" value="AIPM/Hcit_synth_CS"/>
</dbReference>
<comment type="catalytic activity">
    <reaction evidence="1">
        <text>3-methyl-2-oxobutanoate + acetyl-CoA + H2O = (2S)-2-isopropylmalate + CoA + H(+)</text>
        <dbReference type="Rhea" id="RHEA:21524"/>
        <dbReference type="ChEBI" id="CHEBI:1178"/>
        <dbReference type="ChEBI" id="CHEBI:11851"/>
        <dbReference type="ChEBI" id="CHEBI:15377"/>
        <dbReference type="ChEBI" id="CHEBI:15378"/>
        <dbReference type="ChEBI" id="CHEBI:57287"/>
        <dbReference type="ChEBI" id="CHEBI:57288"/>
        <dbReference type="EC" id="2.3.3.13"/>
    </reaction>
</comment>
<dbReference type="EC" id="2.3.3.13" evidence="4"/>
<dbReference type="GO" id="GO:0009098">
    <property type="term" value="P:L-leucine biosynthetic process"/>
    <property type="evidence" value="ECO:0007669"/>
    <property type="project" value="UniProtKB-KW"/>
</dbReference>
<evidence type="ECO:0000256" key="7">
    <source>
        <dbReference type="ARBA" id="ARBA00022679"/>
    </source>
</evidence>
<dbReference type="PROSITE" id="PS00815">
    <property type="entry name" value="AIPM_HOMOCIT_SYNTH_1"/>
    <property type="match status" value="1"/>
</dbReference>
<protein>
    <recommendedName>
        <fullName evidence="4">2-isopropylmalate synthase</fullName>
        <ecNumber evidence="4">2.3.3.13</ecNumber>
    </recommendedName>
</protein>
<name>A0A0C3FIY3_PILCF</name>
<dbReference type="InterPro" id="IPR054692">
    <property type="entry name" value="LeuA-like_post-cat"/>
</dbReference>